<dbReference type="InterPro" id="IPR027417">
    <property type="entry name" value="P-loop_NTPase"/>
</dbReference>
<dbReference type="SUPFAM" id="SSF52540">
    <property type="entry name" value="P-loop containing nucleoside triphosphate hydrolases"/>
    <property type="match status" value="1"/>
</dbReference>
<dbReference type="InterPro" id="IPR047187">
    <property type="entry name" value="SF1_C_Upf1"/>
</dbReference>
<gene>
    <name evidence="8" type="ORF">RAE19_02815</name>
</gene>
<reference evidence="8 9" key="1">
    <citation type="submission" date="2023-08" db="EMBL/GenBank/DDBJ databases">
        <title>Rhodoferax potami sp. nov. and Rhodoferax mekongensis sp. nov., isolated from the Mekong River in Thailand.</title>
        <authorList>
            <person name="Kitikhun S."/>
            <person name="Charoenyingcharoen P."/>
            <person name="Siriarchawattana P."/>
            <person name="Likhitrattanapisal S."/>
            <person name="Nilsakha T."/>
            <person name="Chanpet A."/>
            <person name="Rattanawaree P."/>
            <person name="Ingsriswang S."/>
        </authorList>
    </citation>
    <scope>NUCLEOTIDE SEQUENCE [LARGE SCALE GENOMIC DNA]</scope>
    <source>
        <strain evidence="8 9">TBRC 17660</strain>
    </source>
</reference>
<keyword evidence="3" id="KW-0378">Hydrolase</keyword>
<proteinExistence type="inferred from homology"/>
<sequence>MFPSTIGDKEGLIFLRTLPDTAAQMGALGPLKIRSFQISIPSVDSTPTSTDRGTVEQELLRVQALMQLEQKEDLAQFKLKSAKVSVQERQKRGLTWYPVTITNEDTGFGGKVVMELERAPSQQGLHLFQVGSNASLFANLSGHSKEDQPTLPGVITSVRRNKLSLTTNKADLPDWVLDGGKLGIDLTFDEVSYREMERALAEVTRARGDRLAELRDVLLGAQQPRFREPKTDDLLYPSPLNESQLAAVRHVVAAHDVAIIHGPPGTGKTTTLVQAILETTRRERRVLVCAPSNTAVDLLTEKLAERGVNVIRLGNPSRVSELLLKHTLDARVMAHGSYSKMRAMRQTADQYRETASEYVRNFGFEERQQRRLLKEEARALYQAADDLERFMTDDVLDSVQVITCTLVGAANRSIRHFTFETVFIDEAAQALEPGCWIPIAKGERVILAGDHHQLPPTVKSEKAAREGLRETLFEKCIKRHPTTARMLTVQYRMHEHIMGFSSEHFYNGQLEAHPSVRHADLGAFDMSFASEQPVEFLDTAGFGFSEITIPESRSTANPEEADLLLKRLTQLLALHTPADDETKRLSIGVIAPYRAQINYLKDTLEESAALSGLLQTRILSVGTVDSFQGQERDIIAISLTRSNNHGEIGFLADIRRMNVGMTRARRKLLLVGDSSTLSSHPFFKELLAYVKRIGGYRTAWEIVD</sequence>
<feature type="domain" description="AAA+ ATPase" evidence="6">
    <location>
        <begin position="254"/>
        <end position="674"/>
    </location>
</feature>
<dbReference type="InterPro" id="IPR041677">
    <property type="entry name" value="DNA2/NAM7_AAA_11"/>
</dbReference>
<dbReference type="CDD" id="cd18808">
    <property type="entry name" value="SF1_C_Upf1"/>
    <property type="match status" value="1"/>
</dbReference>
<comment type="caution">
    <text evidence="8">The sequence shown here is derived from an EMBL/GenBank/DDBJ whole genome shotgun (WGS) entry which is preliminary data.</text>
</comment>
<evidence type="ECO:0000256" key="4">
    <source>
        <dbReference type="ARBA" id="ARBA00022806"/>
    </source>
</evidence>
<organism evidence="8 9">
    <name type="scientific">Rhodoferax potami</name>
    <dbReference type="NCBI Taxonomy" id="3068338"/>
    <lineage>
        <taxon>Bacteria</taxon>
        <taxon>Pseudomonadati</taxon>
        <taxon>Pseudomonadota</taxon>
        <taxon>Betaproteobacteria</taxon>
        <taxon>Burkholderiales</taxon>
        <taxon>Comamonadaceae</taxon>
        <taxon>Rhodoferax</taxon>
    </lineage>
</organism>
<dbReference type="RefSeq" id="WP_313873492.1">
    <property type="nucleotide sequence ID" value="NZ_JAVBIK010000001.1"/>
</dbReference>
<dbReference type="PANTHER" id="PTHR43788">
    <property type="entry name" value="DNA2/NAM7 HELICASE FAMILY MEMBER"/>
    <property type="match status" value="1"/>
</dbReference>
<feature type="domain" description="Helicase ATP-binding" evidence="7">
    <location>
        <begin position="236"/>
        <end position="492"/>
    </location>
</feature>
<comment type="similarity">
    <text evidence="1">Belongs to the DNA2/NAM7 helicase family.</text>
</comment>
<dbReference type="EMBL" id="JAVBIK010000001">
    <property type="protein sequence ID" value="MDT7517681.1"/>
    <property type="molecule type" value="Genomic_DNA"/>
</dbReference>
<dbReference type="Pfam" id="PF13087">
    <property type="entry name" value="AAA_12"/>
    <property type="match status" value="1"/>
</dbReference>
<evidence type="ECO:0000313" key="8">
    <source>
        <dbReference type="EMBL" id="MDT7517681.1"/>
    </source>
</evidence>
<dbReference type="InterPro" id="IPR003593">
    <property type="entry name" value="AAA+_ATPase"/>
</dbReference>
<keyword evidence="2" id="KW-0547">Nucleotide-binding</keyword>
<dbReference type="PANTHER" id="PTHR43788:SF8">
    <property type="entry name" value="DNA-BINDING PROTEIN SMUBP-2"/>
    <property type="match status" value="1"/>
</dbReference>
<dbReference type="SMART" id="SM00487">
    <property type="entry name" value="DEXDc"/>
    <property type="match status" value="1"/>
</dbReference>
<evidence type="ECO:0000259" key="7">
    <source>
        <dbReference type="SMART" id="SM00487"/>
    </source>
</evidence>
<evidence type="ECO:0000259" key="6">
    <source>
        <dbReference type="SMART" id="SM00382"/>
    </source>
</evidence>
<keyword evidence="9" id="KW-1185">Reference proteome</keyword>
<evidence type="ECO:0000313" key="9">
    <source>
        <dbReference type="Proteomes" id="UP001321700"/>
    </source>
</evidence>
<accession>A0ABU3KIY9</accession>
<name>A0ABU3KIY9_9BURK</name>
<dbReference type="InterPro" id="IPR050534">
    <property type="entry name" value="Coronavir_polyprotein_1ab"/>
</dbReference>
<protein>
    <submittedName>
        <fullName evidence="8">AAA domain-containing protein</fullName>
    </submittedName>
</protein>
<keyword evidence="4" id="KW-0347">Helicase</keyword>
<keyword evidence="5" id="KW-0067">ATP-binding</keyword>
<dbReference type="Proteomes" id="UP001321700">
    <property type="component" value="Unassembled WGS sequence"/>
</dbReference>
<dbReference type="CDD" id="cd18044">
    <property type="entry name" value="DEXXQc_SMUBP2"/>
    <property type="match status" value="1"/>
</dbReference>
<evidence type="ECO:0000256" key="5">
    <source>
        <dbReference type="ARBA" id="ARBA00022840"/>
    </source>
</evidence>
<dbReference type="SMART" id="SM00382">
    <property type="entry name" value="AAA"/>
    <property type="match status" value="1"/>
</dbReference>
<evidence type="ECO:0000256" key="3">
    <source>
        <dbReference type="ARBA" id="ARBA00022801"/>
    </source>
</evidence>
<dbReference type="InterPro" id="IPR041679">
    <property type="entry name" value="DNA2/NAM7-like_C"/>
</dbReference>
<evidence type="ECO:0000256" key="1">
    <source>
        <dbReference type="ARBA" id="ARBA00007913"/>
    </source>
</evidence>
<dbReference type="Pfam" id="PF13086">
    <property type="entry name" value="AAA_11"/>
    <property type="match status" value="1"/>
</dbReference>
<dbReference type="Gene3D" id="3.40.50.300">
    <property type="entry name" value="P-loop containing nucleotide triphosphate hydrolases"/>
    <property type="match status" value="2"/>
</dbReference>
<evidence type="ECO:0000256" key="2">
    <source>
        <dbReference type="ARBA" id="ARBA00022741"/>
    </source>
</evidence>
<dbReference type="InterPro" id="IPR014001">
    <property type="entry name" value="Helicase_ATP-bd"/>
</dbReference>
<dbReference type="Gene3D" id="2.40.30.270">
    <property type="match status" value="1"/>
</dbReference>